<dbReference type="Proteomes" id="UP000005475">
    <property type="component" value="Unassembled WGS sequence"/>
</dbReference>
<organism evidence="1 2">
    <name type="scientific">Bacteroides ovatus (strain ATCC 8483 / DSM 1896 / JCM 5824 / BCRC 10623 / CCUG 4943 / NCTC 11153)</name>
    <dbReference type="NCBI Taxonomy" id="411476"/>
    <lineage>
        <taxon>Bacteria</taxon>
        <taxon>Pseudomonadati</taxon>
        <taxon>Bacteroidota</taxon>
        <taxon>Bacteroidia</taxon>
        <taxon>Bacteroidales</taxon>
        <taxon>Bacteroidaceae</taxon>
        <taxon>Bacteroides</taxon>
    </lineage>
</organism>
<reference evidence="2" key="2">
    <citation type="submission" date="2007-04" db="EMBL/GenBank/DDBJ databases">
        <title>Draft genome sequence of Bacteroides ovatus (ATCC 8483).</title>
        <authorList>
            <person name="Sudarsanam P."/>
            <person name="Ley R."/>
            <person name="Guruge J."/>
            <person name="Turnbaugh P.J."/>
            <person name="Mahowald M."/>
            <person name="Liep D."/>
            <person name="Gordon J."/>
        </authorList>
    </citation>
    <scope>NUCLEOTIDE SEQUENCE [LARGE SCALE GENOMIC DNA]</scope>
    <source>
        <strain evidence="2">ATCC 8483 / DSM 1896 / JCM 5824 / BCRC 10623 / CCUG 4943 / NCTC 11153</strain>
    </source>
</reference>
<comment type="caution">
    <text evidence="1">The sequence shown here is derived from an EMBL/GenBank/DDBJ whole genome shotgun (WGS) entry which is preliminary data.</text>
</comment>
<name>A0AAN3D4C8_BACO1</name>
<dbReference type="AlphaFoldDB" id="A0AAN3D4C8"/>
<evidence type="ECO:0000313" key="1">
    <source>
        <dbReference type="EMBL" id="EDO08887.1"/>
    </source>
</evidence>
<evidence type="ECO:0000313" key="2">
    <source>
        <dbReference type="Proteomes" id="UP000005475"/>
    </source>
</evidence>
<dbReference type="EMBL" id="AAXF02000054">
    <property type="protein sequence ID" value="EDO08887.1"/>
    <property type="molecule type" value="Genomic_DNA"/>
</dbReference>
<accession>A0AAN3D4C8</accession>
<protein>
    <submittedName>
        <fullName evidence="1">Uncharacterized protein</fullName>
    </submittedName>
</protein>
<proteinExistence type="predicted"/>
<gene>
    <name evidence="1" type="ORF">BACOVA_04743</name>
</gene>
<reference evidence="1 2" key="1">
    <citation type="submission" date="2007-03" db="EMBL/GenBank/DDBJ databases">
        <authorList>
            <person name="Fulton L."/>
            <person name="Clifton S."/>
            <person name="Fulton B."/>
            <person name="Xu J."/>
            <person name="Minx P."/>
            <person name="Pepin K.H."/>
            <person name="Johnson M."/>
            <person name="Thiruvilangam P."/>
            <person name="Bhonagiri V."/>
            <person name="Nash W.E."/>
            <person name="Mardis E.R."/>
            <person name="Wilson R.K."/>
        </authorList>
    </citation>
    <scope>NUCLEOTIDE SEQUENCE [LARGE SCALE GENOMIC DNA]</scope>
    <source>
        <strain evidence="2">ATCC 8483 / DSM 1896 / JCM 5824 / BCRC 10623 / CCUG 4943 / NCTC 11153</strain>
    </source>
</reference>
<sequence>MFTFNWLNYHADFYFSLLSFAVQVCFQLFEAARG</sequence>